<keyword evidence="3" id="KW-1185">Reference proteome</keyword>
<feature type="compositionally biased region" description="Polar residues" evidence="1">
    <location>
        <begin position="1"/>
        <end position="19"/>
    </location>
</feature>
<feature type="compositionally biased region" description="Low complexity" evidence="1">
    <location>
        <begin position="354"/>
        <end position="375"/>
    </location>
</feature>
<feature type="compositionally biased region" description="Low complexity" evidence="1">
    <location>
        <begin position="105"/>
        <end position="120"/>
    </location>
</feature>
<feature type="region of interest" description="Disordered" evidence="1">
    <location>
        <begin position="412"/>
        <end position="435"/>
    </location>
</feature>
<organism evidence="2 3">
    <name type="scientific">Clathrus columnatus</name>
    <dbReference type="NCBI Taxonomy" id="1419009"/>
    <lineage>
        <taxon>Eukaryota</taxon>
        <taxon>Fungi</taxon>
        <taxon>Dikarya</taxon>
        <taxon>Basidiomycota</taxon>
        <taxon>Agaricomycotina</taxon>
        <taxon>Agaricomycetes</taxon>
        <taxon>Phallomycetidae</taxon>
        <taxon>Phallales</taxon>
        <taxon>Clathraceae</taxon>
        <taxon>Clathrus</taxon>
    </lineage>
</organism>
<feature type="compositionally biased region" description="Basic and acidic residues" evidence="1">
    <location>
        <begin position="88"/>
        <end position="104"/>
    </location>
</feature>
<proteinExistence type="predicted"/>
<feature type="compositionally biased region" description="Polar residues" evidence="1">
    <location>
        <begin position="139"/>
        <end position="167"/>
    </location>
</feature>
<comment type="caution">
    <text evidence="2">The sequence shown here is derived from an EMBL/GenBank/DDBJ whole genome shotgun (WGS) entry which is preliminary data.</text>
</comment>
<evidence type="ECO:0000313" key="3">
    <source>
        <dbReference type="Proteomes" id="UP001050691"/>
    </source>
</evidence>
<sequence>MNSVSNFSRSDPNGNSNAQDILEKRRRQIEKTRAANLSKQLQMRLRYARLKVEHGWQTLNEVENLYFHHYRGKASLDSNPISKPKKAPPREKVHGSPKVDKDRNATASGSSGSAAAMASSKDSLITQTPTSMDGHLLPTSHSHSFPTVRNTTSPNVGGTISSTSALSTEADPGNKPADLESFSRSPQIQDQLNMTAGPNPSDTAFTGLSPTPRSEPPVSLNDPKSGIIPTSSTTQIQTSIAGISTSTSHPTASSSLAIPISPVSGSTATHLTYARVPSKLPIPRLPAVSYPYTGVTSPVSLGKARKGTQLSAGSSGSRYSVPSSSTSGATVPPLSPYKHPYTATQLFSPSPSISTALQTTSSGSSLASNSSESSSLPLTYDSFWSSHTSSSSLPLSYRTNLNPSSSLTFASSSTLPTTSLTPPASSVPSTSTPLTASTSMSSANFPFTSFHNLSPSSISSLSHSPMVPSLLHSQGLFQQAAHSPPTVGASNQNATLPKFLMELWGAVDTGDQLLGTLRVWNERDRRTGKQFMSIFVPSEKDPSILEEFKLDTAQETAGYTPTEVQFNIPSGRMRARVAAASEPVRQIKMIEESMDGARASINMLSSGINQSTSSFDSLVRTSKRRPVQNTERFIQKQYWRIKELRLHIDTISYKEGRSYEERADQEIRSALAALLALSNTLSKAKRH</sequence>
<reference evidence="2" key="1">
    <citation type="submission" date="2021-10" db="EMBL/GenBank/DDBJ databases">
        <title>De novo Genome Assembly of Clathrus columnatus (Basidiomycota, Fungi) Using Illumina and Nanopore Sequence Data.</title>
        <authorList>
            <person name="Ogiso-Tanaka E."/>
            <person name="Itagaki H."/>
            <person name="Hosoya T."/>
            <person name="Hosaka K."/>
        </authorList>
    </citation>
    <scope>NUCLEOTIDE SEQUENCE</scope>
    <source>
        <strain evidence="2">MO-923</strain>
    </source>
</reference>
<evidence type="ECO:0000313" key="2">
    <source>
        <dbReference type="EMBL" id="GJJ16114.1"/>
    </source>
</evidence>
<name>A0AAV5ASI4_9AGAM</name>
<gene>
    <name evidence="2" type="ORF">Clacol_010393</name>
</gene>
<evidence type="ECO:0000256" key="1">
    <source>
        <dbReference type="SAM" id="MobiDB-lite"/>
    </source>
</evidence>
<feature type="region of interest" description="Disordered" evidence="1">
    <location>
        <begin position="352"/>
        <end position="375"/>
    </location>
</feature>
<feature type="compositionally biased region" description="Low complexity" evidence="1">
    <location>
        <begin position="311"/>
        <end position="328"/>
    </location>
</feature>
<dbReference type="AlphaFoldDB" id="A0AAV5ASI4"/>
<protein>
    <submittedName>
        <fullName evidence="2">Uncharacterized protein</fullName>
    </submittedName>
</protein>
<dbReference type="EMBL" id="BPWL01000013">
    <property type="protein sequence ID" value="GJJ16114.1"/>
    <property type="molecule type" value="Genomic_DNA"/>
</dbReference>
<feature type="region of interest" description="Disordered" evidence="1">
    <location>
        <begin position="1"/>
        <end position="20"/>
    </location>
</feature>
<feature type="region of interest" description="Disordered" evidence="1">
    <location>
        <begin position="74"/>
        <end position="230"/>
    </location>
</feature>
<feature type="compositionally biased region" description="Polar residues" evidence="1">
    <location>
        <begin position="121"/>
        <end position="131"/>
    </location>
</feature>
<feature type="region of interest" description="Disordered" evidence="1">
    <location>
        <begin position="296"/>
        <end position="334"/>
    </location>
</feature>
<feature type="compositionally biased region" description="Polar residues" evidence="1">
    <location>
        <begin position="182"/>
        <end position="212"/>
    </location>
</feature>
<dbReference type="Proteomes" id="UP001050691">
    <property type="component" value="Unassembled WGS sequence"/>
</dbReference>
<accession>A0AAV5ASI4</accession>